<feature type="domain" description="PAC" evidence="3">
    <location>
        <begin position="835"/>
        <end position="887"/>
    </location>
</feature>
<dbReference type="InterPro" id="IPR013767">
    <property type="entry name" value="PAS_fold"/>
</dbReference>
<dbReference type="NCBIfam" id="TIGR00229">
    <property type="entry name" value="sensory_box"/>
    <property type="match status" value="6"/>
</dbReference>
<accession>A0AAV3X9H0</accession>
<dbReference type="Pfam" id="PF00990">
    <property type="entry name" value="GGDEF"/>
    <property type="match status" value="1"/>
</dbReference>
<dbReference type="InterPro" id="IPR000700">
    <property type="entry name" value="PAS-assoc_C"/>
</dbReference>
<dbReference type="PROSITE" id="PS50046">
    <property type="entry name" value="PHYTOCHROME_2"/>
    <property type="match status" value="1"/>
</dbReference>
<feature type="domain" description="Phytochrome chromophore attachment site" evidence="1">
    <location>
        <begin position="907"/>
        <end position="1042"/>
    </location>
</feature>
<dbReference type="InterPro" id="IPR000014">
    <property type="entry name" value="PAS"/>
</dbReference>
<dbReference type="Pfam" id="PF08448">
    <property type="entry name" value="PAS_4"/>
    <property type="match status" value="2"/>
</dbReference>
<comment type="caution">
    <text evidence="5">The sequence shown here is derived from an EMBL/GenBank/DDBJ whole genome shotgun (WGS) entry which is preliminary data.</text>
</comment>
<evidence type="ECO:0000313" key="5">
    <source>
        <dbReference type="EMBL" id="GET36937.1"/>
    </source>
</evidence>
<dbReference type="CDD" id="cd00130">
    <property type="entry name" value="PAS"/>
    <property type="match status" value="6"/>
</dbReference>
<proteinExistence type="predicted"/>
<dbReference type="InterPro" id="IPR035965">
    <property type="entry name" value="PAS-like_dom_sf"/>
</dbReference>
<dbReference type="InterPro" id="IPR029016">
    <property type="entry name" value="GAF-like_dom_sf"/>
</dbReference>
<dbReference type="InterPro" id="IPR000160">
    <property type="entry name" value="GGDEF_dom"/>
</dbReference>
<dbReference type="InterPro" id="IPR013656">
    <property type="entry name" value="PAS_4"/>
</dbReference>
<dbReference type="PROSITE" id="PS50887">
    <property type="entry name" value="GGDEF"/>
    <property type="match status" value="1"/>
</dbReference>
<dbReference type="Pfam" id="PF08447">
    <property type="entry name" value="PAS_3"/>
    <property type="match status" value="2"/>
</dbReference>
<dbReference type="SMART" id="SM00086">
    <property type="entry name" value="PAC"/>
    <property type="match status" value="5"/>
</dbReference>
<feature type="domain" description="PAS" evidence="2">
    <location>
        <begin position="642"/>
        <end position="693"/>
    </location>
</feature>
<dbReference type="InterPro" id="IPR013655">
    <property type="entry name" value="PAS_fold_3"/>
</dbReference>
<dbReference type="SMART" id="SM00065">
    <property type="entry name" value="GAF"/>
    <property type="match status" value="1"/>
</dbReference>
<feature type="domain" description="GGDEF" evidence="4">
    <location>
        <begin position="1097"/>
        <end position="1234"/>
    </location>
</feature>
<feature type="domain" description="PAC" evidence="3">
    <location>
        <begin position="239"/>
        <end position="291"/>
    </location>
</feature>
<dbReference type="Pfam" id="PF00989">
    <property type="entry name" value="PAS"/>
    <property type="match status" value="1"/>
</dbReference>
<dbReference type="PROSITE" id="PS50113">
    <property type="entry name" value="PAC"/>
    <property type="match status" value="4"/>
</dbReference>
<evidence type="ECO:0000259" key="3">
    <source>
        <dbReference type="PROSITE" id="PS50113"/>
    </source>
</evidence>
<protein>
    <submittedName>
        <fullName evidence="5">Diguanylate cyclase with PAS/PAC and GAF sensors</fullName>
    </submittedName>
</protein>
<dbReference type="PANTHER" id="PTHR44757">
    <property type="entry name" value="DIGUANYLATE CYCLASE DGCP"/>
    <property type="match status" value="1"/>
</dbReference>
<dbReference type="RefSeq" id="WP_226577538.1">
    <property type="nucleotide sequence ID" value="NZ_BLAY01000020.1"/>
</dbReference>
<dbReference type="Gene3D" id="3.30.450.20">
    <property type="entry name" value="PAS domain"/>
    <property type="match status" value="7"/>
</dbReference>
<evidence type="ECO:0000259" key="4">
    <source>
        <dbReference type="PROSITE" id="PS50887"/>
    </source>
</evidence>
<dbReference type="InterPro" id="IPR052155">
    <property type="entry name" value="Biofilm_reg_signaling"/>
</dbReference>
<dbReference type="Proteomes" id="UP001050975">
    <property type="component" value="Unassembled WGS sequence"/>
</dbReference>
<gene>
    <name evidence="5" type="ORF">MiSe_16900</name>
</gene>
<dbReference type="PROSITE" id="PS50112">
    <property type="entry name" value="PAS"/>
    <property type="match status" value="6"/>
</dbReference>
<keyword evidence="6" id="KW-1185">Reference proteome</keyword>
<dbReference type="InterPro" id="IPR003018">
    <property type="entry name" value="GAF"/>
</dbReference>
<feature type="domain" description="PAS" evidence="2">
    <location>
        <begin position="522"/>
        <end position="592"/>
    </location>
</feature>
<dbReference type="InterPro" id="IPR016132">
    <property type="entry name" value="Phyto_chromo_attachment"/>
</dbReference>
<sequence length="1235" mass="139974">MIFETSITDCQQIESGWRESEQRVKNLIANIPGVIYSCAWDADRRIELIGDAIAEITGYPASDFIQNKVRTFASIIHPADSERVKTIVGESVSARRPYVLEYRLLHADGSIRWVYEKGQGIFSKSGKVLFLEGIIFDISEETERWNREGKQTELALQESEYRYYTLTTISPVGIFRTDIEGNCLYANPKWCEISGLKLEKIIGKTWYETIHPHEGERITKEWKQWVTVETLSPKSLQVFKTEYRFEHPDGKITWVLGQIVAEKDSRKKVIGYVGTLTEITDYKQIEAQLRQSEAKNRPVIESIPELLVVFNRDGAILECNASGKLWQKGMFDLEKALISGEVKNWEYRLPINENLRHREARIVVCRSHGNDEVLGIIHDLRDAVGAEQVKTRVIACFKQQAQILDQIHDAVISTDMRGYVTSWNQGAERLYGYLASEVLGKHISLIYPNDRHEFLQEQVIQPLLEKGTHEIEHPMLNKAGEEVYIHLKLSLLKDSQGRTNGMIGYGMDITDRKRTEEKLRQSEARNRAFLEALPDLIFRISKDGIFLDFHADNTSKLLVSDGSFIGQSVWDILPPEVAQSTMCCVERALQTGQIQWFEYWLPKNGIHHDYEARIVKSGADEALAIVRDITERKQAEAALKQSEASYKELAESISDVFFAMDKDFRYTYWNKASEILTGIAAKDAIGKSLYDLFPDVRGTKAEQVYIEALRTQSSQSCIVEYQLENGNYFFEISAYPSSRGGLSVFVKDITERKQAEEALRKSEQKLSLHVQQTPLAVIEVNNKCEIVEWNAAARAIFGYSKSEIIGKSAFLLVPEYLTEQISQIWQDLMAQNGGNRCTAENITKDGRIIICEWYNTPLVDGNGNFIGVASLAQDVTERVRSEQTLRRQAEQERLVAAITQRIRQSLNLEEILNTAAGEVQQLLECDRVLVYRVWPEGTGSVITEAVMPGCKAILGQAFSEEVFPQDCYEQYKSGRIRAVSDVKTEVSPCLAQMLQQFAVKSKLIAPLIQGDVLWGLLIAHQCSAVRQWQQFEIGLLQPLVEQLAIAIQQASLFEQLEVANTELKRLACLDGLTGVANRRYFNEYFNREWQRLAREQAPLALILCDIDYFKQYNDTYGHVTGDLCLKQIAGAIEQAAKRPADLVARYGGEEFAIILPNTKAEGALAVAEEIQSYVKALQIPHAKSQVSEYVTLSLGISVTVPTPKSAFEQLISTADQALYEAKFQGRDRAILKTFR</sequence>
<dbReference type="SUPFAM" id="SSF55781">
    <property type="entry name" value="GAF domain-like"/>
    <property type="match status" value="1"/>
</dbReference>
<dbReference type="Gene3D" id="3.30.70.270">
    <property type="match status" value="1"/>
</dbReference>
<feature type="domain" description="PAS" evidence="2">
    <location>
        <begin position="402"/>
        <end position="467"/>
    </location>
</feature>
<dbReference type="InterPro" id="IPR029787">
    <property type="entry name" value="Nucleotide_cyclase"/>
</dbReference>
<dbReference type="AlphaFoldDB" id="A0AAV3X9H0"/>
<dbReference type="CDD" id="cd01949">
    <property type="entry name" value="GGDEF"/>
    <property type="match status" value="1"/>
</dbReference>
<reference evidence="5" key="1">
    <citation type="submission" date="2019-10" db="EMBL/GenBank/DDBJ databases">
        <title>Draft genome sequece of Microseira wollei NIES-4236.</title>
        <authorList>
            <person name="Yamaguchi H."/>
            <person name="Suzuki S."/>
            <person name="Kawachi M."/>
        </authorList>
    </citation>
    <scope>NUCLEOTIDE SEQUENCE</scope>
    <source>
        <strain evidence="5">NIES-4236</strain>
    </source>
</reference>
<dbReference type="Pfam" id="PF01590">
    <property type="entry name" value="GAF"/>
    <property type="match status" value="1"/>
</dbReference>
<dbReference type="SMART" id="SM00091">
    <property type="entry name" value="PAS"/>
    <property type="match status" value="7"/>
</dbReference>
<dbReference type="InterPro" id="IPR001610">
    <property type="entry name" value="PAC"/>
</dbReference>
<dbReference type="FunFam" id="3.30.70.270:FF:000001">
    <property type="entry name" value="Diguanylate cyclase domain protein"/>
    <property type="match status" value="1"/>
</dbReference>
<organism evidence="5 6">
    <name type="scientific">Microseira wollei NIES-4236</name>
    <dbReference type="NCBI Taxonomy" id="2530354"/>
    <lineage>
        <taxon>Bacteria</taxon>
        <taxon>Bacillati</taxon>
        <taxon>Cyanobacteriota</taxon>
        <taxon>Cyanophyceae</taxon>
        <taxon>Oscillatoriophycideae</taxon>
        <taxon>Aerosakkonematales</taxon>
        <taxon>Aerosakkonemataceae</taxon>
        <taxon>Microseira</taxon>
    </lineage>
</organism>
<name>A0AAV3X9H0_9CYAN</name>
<evidence type="ECO:0000259" key="2">
    <source>
        <dbReference type="PROSITE" id="PS50112"/>
    </source>
</evidence>
<dbReference type="Gene3D" id="3.30.450.40">
    <property type="match status" value="2"/>
</dbReference>
<dbReference type="SMART" id="SM00267">
    <property type="entry name" value="GGDEF"/>
    <property type="match status" value="1"/>
</dbReference>
<dbReference type="NCBIfam" id="TIGR00254">
    <property type="entry name" value="GGDEF"/>
    <property type="match status" value="1"/>
</dbReference>
<feature type="domain" description="PAS" evidence="2">
    <location>
        <begin position="159"/>
        <end position="229"/>
    </location>
</feature>
<dbReference type="SUPFAM" id="SSF55073">
    <property type="entry name" value="Nucleotide cyclase"/>
    <property type="match status" value="1"/>
</dbReference>
<dbReference type="EMBL" id="BLAY01000020">
    <property type="protein sequence ID" value="GET36937.1"/>
    <property type="molecule type" value="Genomic_DNA"/>
</dbReference>
<dbReference type="Pfam" id="PF13426">
    <property type="entry name" value="PAS_9"/>
    <property type="match status" value="1"/>
</dbReference>
<dbReference type="InterPro" id="IPR043128">
    <property type="entry name" value="Rev_trsase/Diguanyl_cyclase"/>
</dbReference>
<feature type="domain" description="PAC" evidence="3">
    <location>
        <begin position="469"/>
        <end position="521"/>
    </location>
</feature>
<dbReference type="SUPFAM" id="SSF55785">
    <property type="entry name" value="PYP-like sensor domain (PAS domain)"/>
    <property type="match status" value="7"/>
</dbReference>
<dbReference type="PANTHER" id="PTHR44757:SF2">
    <property type="entry name" value="BIOFILM ARCHITECTURE MAINTENANCE PROTEIN MBAA"/>
    <property type="match status" value="1"/>
</dbReference>
<feature type="domain" description="PAC" evidence="3">
    <location>
        <begin position="98"/>
        <end position="150"/>
    </location>
</feature>
<evidence type="ECO:0000313" key="6">
    <source>
        <dbReference type="Proteomes" id="UP001050975"/>
    </source>
</evidence>
<feature type="domain" description="PAS" evidence="2">
    <location>
        <begin position="20"/>
        <end position="95"/>
    </location>
</feature>
<feature type="domain" description="PAS" evidence="2">
    <location>
        <begin position="762"/>
        <end position="815"/>
    </location>
</feature>
<evidence type="ECO:0000259" key="1">
    <source>
        <dbReference type="PROSITE" id="PS50046"/>
    </source>
</evidence>